<comment type="catalytic activity">
    <reaction evidence="8">
        <text>ATP + H2O = ADP + phosphate + H(+)</text>
        <dbReference type="Rhea" id="RHEA:13065"/>
        <dbReference type="ChEBI" id="CHEBI:15377"/>
        <dbReference type="ChEBI" id="CHEBI:15378"/>
        <dbReference type="ChEBI" id="CHEBI:30616"/>
        <dbReference type="ChEBI" id="CHEBI:43474"/>
        <dbReference type="ChEBI" id="CHEBI:456216"/>
        <dbReference type="EC" id="3.6.4.13"/>
    </reaction>
</comment>
<dbReference type="EC" id="3.6.4.13" evidence="8"/>
<dbReference type="InterPro" id="IPR025313">
    <property type="entry name" value="SPB4-like_CTE"/>
</dbReference>
<dbReference type="GO" id="GO:0003723">
    <property type="term" value="F:RNA binding"/>
    <property type="evidence" value="ECO:0007669"/>
    <property type="project" value="UniProtKB-UniRule"/>
</dbReference>
<comment type="domain">
    <text evidence="8">The Q motif is unique to and characteristic of the DEAD box family of RNA helicases and controls ATP binding and hydrolysis.</text>
</comment>
<dbReference type="InterPro" id="IPR014014">
    <property type="entry name" value="RNA_helicase_DEAD_Q_motif"/>
</dbReference>
<evidence type="ECO:0000256" key="2">
    <source>
        <dbReference type="ARBA" id="ARBA00022801"/>
    </source>
</evidence>
<keyword evidence="5 8" id="KW-0694">RNA-binding</keyword>
<dbReference type="InterPro" id="IPR014001">
    <property type="entry name" value="Helicase_ATP-bd"/>
</dbReference>
<dbReference type="GO" id="GO:0016887">
    <property type="term" value="F:ATP hydrolysis activity"/>
    <property type="evidence" value="ECO:0007669"/>
    <property type="project" value="RHEA"/>
</dbReference>
<dbReference type="GO" id="GO:0003724">
    <property type="term" value="F:RNA helicase activity"/>
    <property type="evidence" value="ECO:0007669"/>
    <property type="project" value="UniProtKB-EC"/>
</dbReference>
<dbReference type="SMART" id="SM00490">
    <property type="entry name" value="HELICc"/>
    <property type="match status" value="1"/>
</dbReference>
<evidence type="ECO:0000259" key="10">
    <source>
        <dbReference type="PROSITE" id="PS51194"/>
    </source>
</evidence>
<dbReference type="SMART" id="SM01178">
    <property type="entry name" value="DUF4217"/>
    <property type="match status" value="1"/>
</dbReference>
<dbReference type="CDD" id="cd18787">
    <property type="entry name" value="SF2_C_DEAD"/>
    <property type="match status" value="1"/>
</dbReference>
<gene>
    <name evidence="12" type="primary">DDX55</name>
</gene>
<evidence type="ECO:0000259" key="11">
    <source>
        <dbReference type="PROSITE" id="PS51195"/>
    </source>
</evidence>
<dbReference type="Pfam" id="PF00270">
    <property type="entry name" value="DEAD"/>
    <property type="match status" value="1"/>
</dbReference>
<evidence type="ECO:0000259" key="9">
    <source>
        <dbReference type="PROSITE" id="PS51192"/>
    </source>
</evidence>
<dbReference type="PROSITE" id="PS51195">
    <property type="entry name" value="Q_MOTIF"/>
    <property type="match status" value="1"/>
</dbReference>
<dbReference type="PROSITE" id="PS00039">
    <property type="entry name" value="DEAD_ATP_HELICASE"/>
    <property type="match status" value="1"/>
</dbReference>
<evidence type="ECO:0000313" key="12">
    <source>
        <dbReference type="EMBL" id="CDG68592.1"/>
    </source>
</evidence>
<dbReference type="GO" id="GO:0005524">
    <property type="term" value="F:ATP binding"/>
    <property type="evidence" value="ECO:0007669"/>
    <property type="project" value="UniProtKB-UniRule"/>
</dbReference>
<dbReference type="FunFam" id="3.40.50.300:FF:001022">
    <property type="entry name" value="RNA helicase"/>
    <property type="match status" value="1"/>
</dbReference>
<comment type="similarity">
    <text evidence="7">Belongs to the DEAD box helicase family.</text>
</comment>
<keyword evidence="4 7" id="KW-0067">ATP-binding</keyword>
<dbReference type="EMBL" id="HAAD01002360">
    <property type="protein sequence ID" value="CDG68592.1"/>
    <property type="molecule type" value="mRNA"/>
</dbReference>
<name>T2M9J1_HYDVU</name>
<organism evidence="12">
    <name type="scientific">Hydra vulgaris</name>
    <name type="common">Hydra</name>
    <name type="synonym">Hydra attenuata</name>
    <dbReference type="NCBI Taxonomy" id="6087"/>
    <lineage>
        <taxon>Eukaryota</taxon>
        <taxon>Metazoa</taxon>
        <taxon>Cnidaria</taxon>
        <taxon>Hydrozoa</taxon>
        <taxon>Hydroidolina</taxon>
        <taxon>Anthoathecata</taxon>
        <taxon>Aplanulata</taxon>
        <taxon>Hydridae</taxon>
        <taxon>Hydra</taxon>
    </lineage>
</organism>
<evidence type="ECO:0000256" key="8">
    <source>
        <dbReference type="RuleBase" id="RU365068"/>
    </source>
</evidence>
<dbReference type="SMART" id="SM00487">
    <property type="entry name" value="DEXDc"/>
    <property type="match status" value="1"/>
</dbReference>
<keyword evidence="2 7" id="KW-0378">Hydrolase</keyword>
<dbReference type="Pfam" id="PF13959">
    <property type="entry name" value="CTE_SPB4"/>
    <property type="match status" value="1"/>
</dbReference>
<dbReference type="Gene3D" id="3.40.50.300">
    <property type="entry name" value="P-loop containing nucleotide triphosphate hydrolases"/>
    <property type="match status" value="2"/>
</dbReference>
<feature type="domain" description="Helicase C-terminal" evidence="10">
    <location>
        <begin position="252"/>
        <end position="407"/>
    </location>
</feature>
<feature type="non-terminal residue" evidence="12">
    <location>
        <position position="1"/>
    </location>
</feature>
<accession>T2M9J1</accession>
<dbReference type="Pfam" id="PF00271">
    <property type="entry name" value="Helicase_C"/>
    <property type="match status" value="1"/>
</dbReference>
<dbReference type="PROSITE" id="PS51194">
    <property type="entry name" value="HELICASE_CTER"/>
    <property type="match status" value="1"/>
</dbReference>
<dbReference type="OrthoDB" id="7396459at2759"/>
<evidence type="ECO:0000256" key="1">
    <source>
        <dbReference type="ARBA" id="ARBA00022741"/>
    </source>
</evidence>
<dbReference type="InterPro" id="IPR000629">
    <property type="entry name" value="RNA-helicase_DEAD-box_CS"/>
</dbReference>
<dbReference type="PANTHER" id="PTHR24031">
    <property type="entry name" value="RNA HELICASE"/>
    <property type="match status" value="1"/>
</dbReference>
<evidence type="ECO:0000256" key="5">
    <source>
        <dbReference type="ARBA" id="ARBA00022884"/>
    </source>
</evidence>
<dbReference type="InterPro" id="IPR027417">
    <property type="entry name" value="P-loop_NTPase"/>
</dbReference>
<dbReference type="InterPro" id="IPR011545">
    <property type="entry name" value="DEAD/DEAH_box_helicase_dom"/>
</dbReference>
<dbReference type="PROSITE" id="PS51192">
    <property type="entry name" value="HELICASE_ATP_BIND_1"/>
    <property type="match status" value="1"/>
</dbReference>
<feature type="domain" description="DEAD-box RNA helicase Q" evidence="11">
    <location>
        <begin position="9"/>
        <end position="37"/>
    </location>
</feature>
<protein>
    <recommendedName>
        <fullName evidence="8">ATP-dependent RNA helicase</fullName>
        <ecNumber evidence="8">3.6.4.13</ecNumber>
    </recommendedName>
</protein>
<evidence type="ECO:0000256" key="3">
    <source>
        <dbReference type="ARBA" id="ARBA00022806"/>
    </source>
</evidence>
<keyword evidence="1 7" id="KW-0547">Nucleotide-binding</keyword>
<dbReference type="SUPFAM" id="SSF52540">
    <property type="entry name" value="P-loop containing nucleoside triphosphate hydrolases"/>
    <property type="match status" value="1"/>
</dbReference>
<keyword evidence="3 7" id="KW-0347">Helicase</keyword>
<sequence length="583" mass="66830">YVMVDSFETLNVSHPLNESTLKAIQKLGFTKPTPVQAMCIPLILSRKDVVAEAVTGSGKTVAFLVPIVEILINREEKLKTFDIGAIVLTPTRELAQQISKVLEHFTQESNLSQILFVGGKSIKENISSFNDNGGNIVIATPGKLLALFESKDIDLKVAVKSLEILILDEADRLLSNSNFEQALTQIFHYLPKQRRTSLFSATQTDKVESFIRAGLRNPVQVLVREKKKLVTEISRTPDSLQNYYFVSEGKEKLRNLVSFLRLHRDEKNIVFFNTCASVDYFSKLLTIILKTIPVVSLHGHMKKKRNKVFEKFHSMKSGILMCTDVMARGIDIPQVNWVVQFDPPSNVEAFVHRCGRTARMGNEGNALIFLLPNESSYIDFVRINQKCTLLDYSGVIEEIPDITSKIRKIVSKDRELYEKGLRAFVSFIQCYHKHECSLIFQFEELDVCSLAVSFGLLHLPKMPELKNKDLKGFQALDINYADIPYKDKVKENQRKIKLEANKDVVKVLHKKTVKWSKQKEKFQKKKERKEKFERKRKLNEEMEDDDVKELMREGRLLKKLKNKKISSSDFEKIIGNDDVDVIL</sequence>
<reference evidence="12" key="1">
    <citation type="journal article" date="2013" name="Genome Biol. Evol.">
        <title>Punctuated emergences of genetic and phenotypic innovations in eumetazoan, bilaterian, euteleostome, and hominidae ancestors.</title>
        <authorList>
            <person name="Wenger Y."/>
            <person name="Galliot B."/>
        </authorList>
    </citation>
    <scope>NUCLEOTIDE SEQUENCE</scope>
    <source>
        <tissue evidence="12">Whole animals</tissue>
    </source>
</reference>
<comment type="function">
    <text evidence="8">RNA helicase.</text>
</comment>
<feature type="domain" description="Helicase ATP-binding" evidence="9">
    <location>
        <begin position="40"/>
        <end position="221"/>
    </location>
</feature>
<dbReference type="InterPro" id="IPR001650">
    <property type="entry name" value="Helicase_C-like"/>
</dbReference>
<proteinExistence type="evidence at transcript level"/>
<evidence type="ECO:0000256" key="4">
    <source>
        <dbReference type="ARBA" id="ARBA00022840"/>
    </source>
</evidence>
<feature type="short sequence motif" description="Q motif" evidence="6">
    <location>
        <begin position="9"/>
        <end position="37"/>
    </location>
</feature>
<evidence type="ECO:0000256" key="6">
    <source>
        <dbReference type="PROSITE-ProRule" id="PRU00552"/>
    </source>
</evidence>
<evidence type="ECO:0000256" key="7">
    <source>
        <dbReference type="RuleBase" id="RU000492"/>
    </source>
</evidence>
<dbReference type="AlphaFoldDB" id="T2M9J1"/>
<dbReference type="CDD" id="cd17960">
    <property type="entry name" value="DEADc_DDX55"/>
    <property type="match status" value="1"/>
</dbReference>